<dbReference type="InterPro" id="IPR058625">
    <property type="entry name" value="MdtA-like_BSH"/>
</dbReference>
<evidence type="ECO:0000259" key="4">
    <source>
        <dbReference type="Pfam" id="PF25917"/>
    </source>
</evidence>
<accession>A0A9W6CR73</accession>
<dbReference type="InterPro" id="IPR006143">
    <property type="entry name" value="RND_pump_MFP"/>
</dbReference>
<dbReference type="GO" id="GO:0046677">
    <property type="term" value="P:response to antibiotic"/>
    <property type="evidence" value="ECO:0007669"/>
    <property type="project" value="TreeGrafter"/>
</dbReference>
<keyword evidence="3" id="KW-0175">Coiled coil</keyword>
<dbReference type="Gene3D" id="2.40.50.100">
    <property type="match status" value="1"/>
</dbReference>
<dbReference type="InterPro" id="IPR058627">
    <property type="entry name" value="MdtA-like_C"/>
</dbReference>
<evidence type="ECO:0000256" key="3">
    <source>
        <dbReference type="SAM" id="Coils"/>
    </source>
</evidence>
<dbReference type="FunFam" id="2.40.420.20:FF:000001">
    <property type="entry name" value="Efflux RND transporter periplasmic adaptor subunit"/>
    <property type="match status" value="1"/>
</dbReference>
<evidence type="ECO:0000259" key="6">
    <source>
        <dbReference type="Pfam" id="PF25967"/>
    </source>
</evidence>
<evidence type="ECO:0000313" key="9">
    <source>
        <dbReference type="Proteomes" id="UP001144397"/>
    </source>
</evidence>
<sequence length="372" mass="39572">MIVAGALALAACGESQPAAPHEPVNVSVVQLRPEAVTIHDVLPGRVAAYRVAEIRPQVGGIVQHRLFREGSEVAAGQPLFQIDPAAFAAEVDMAAAVLRRAEAVLDRAEAQVRRVEALLKTNTATQQAHEGAIAARAQAAADVAHSRAALERRTLDLGFATLRAPIAGRIDHALVSEGALATPGGASPLAIVQQIDRVYVDLRQPARHLEALRRLARADGADAGAVAILSADGEAFPVVGRLLFSGVSVDPGTGEVILRVEAENPGRLLLPGMFVRARLLREKRPEALLVPLQAVQRDGNGMEHVSIVEDPGRVAWREIVTGAQIDGRIVVERGLRAGERVIVEGQDHVQPGAQVTALPWQRERVADAEPQR</sequence>
<evidence type="ECO:0000256" key="1">
    <source>
        <dbReference type="ARBA" id="ARBA00004196"/>
    </source>
</evidence>
<dbReference type="GO" id="GO:0022857">
    <property type="term" value="F:transmembrane transporter activity"/>
    <property type="evidence" value="ECO:0007669"/>
    <property type="project" value="InterPro"/>
</dbReference>
<feature type="coiled-coil region" evidence="3">
    <location>
        <begin position="91"/>
        <end position="125"/>
    </location>
</feature>
<reference evidence="8 10" key="2">
    <citation type="submission" date="2023-07" db="EMBL/GenBank/DDBJ databases">
        <title>Genomic Encyclopedia of Type Strains, Phase IV (KMG-IV): sequencing the most valuable type-strain genomes for metagenomic binning, comparative biology and taxonomic classification.</title>
        <authorList>
            <person name="Goeker M."/>
        </authorList>
    </citation>
    <scope>NUCLEOTIDE SEQUENCE [LARGE SCALE GENOMIC DNA]</scope>
    <source>
        <strain evidence="8 10">DSM 338</strain>
    </source>
</reference>
<dbReference type="EMBL" id="BSDO01000008">
    <property type="protein sequence ID" value="GLI24732.1"/>
    <property type="molecule type" value="Genomic_DNA"/>
</dbReference>
<dbReference type="AlphaFoldDB" id="A0A9W6CR73"/>
<comment type="caution">
    <text evidence="7">The sequence shown here is derived from an EMBL/GenBank/DDBJ whole genome shotgun (WGS) entry which is preliminary data.</text>
</comment>
<protein>
    <submittedName>
        <fullName evidence="7">MexC family multidrug efflux RND transporter periplasmic adaptor subunit</fullName>
    </submittedName>
    <submittedName>
        <fullName evidence="8">Multidrug efflux system membrane fusion protein</fullName>
    </submittedName>
</protein>
<dbReference type="PANTHER" id="PTHR30158">
    <property type="entry name" value="ACRA/E-RELATED COMPONENT OF DRUG EFFLUX TRANSPORTER"/>
    <property type="match status" value="1"/>
</dbReference>
<dbReference type="EMBL" id="JAVDPY010000008">
    <property type="protein sequence ID" value="MDR6335591.1"/>
    <property type="molecule type" value="Genomic_DNA"/>
</dbReference>
<dbReference type="Pfam" id="PF25944">
    <property type="entry name" value="Beta-barrel_RND"/>
    <property type="match status" value="1"/>
</dbReference>
<dbReference type="GO" id="GO:0030313">
    <property type="term" value="C:cell envelope"/>
    <property type="evidence" value="ECO:0007669"/>
    <property type="project" value="UniProtKB-SubCell"/>
</dbReference>
<comment type="subcellular location">
    <subcellularLocation>
        <location evidence="1">Cell envelope</location>
    </subcellularLocation>
</comment>
<dbReference type="SUPFAM" id="SSF111369">
    <property type="entry name" value="HlyD-like secretion proteins"/>
    <property type="match status" value="1"/>
</dbReference>
<dbReference type="GeneID" id="95765181"/>
<gene>
    <name evidence="8" type="ORF">GGQ86_004087</name>
    <name evidence="7" type="ORF">XFLAVUS301_44060</name>
</gene>
<reference evidence="7" key="1">
    <citation type="submission" date="2022-12" db="EMBL/GenBank/DDBJ databases">
        <title>Reference genome sequencing for broad-spectrum identification of bacterial and archaeal isolates by mass spectrometry.</title>
        <authorList>
            <person name="Sekiguchi Y."/>
            <person name="Tourlousse D.M."/>
        </authorList>
    </citation>
    <scope>NUCLEOTIDE SEQUENCE</scope>
    <source>
        <strain evidence="7">301</strain>
    </source>
</reference>
<feature type="domain" description="Multidrug resistance protein MdtA-like beta-barrel" evidence="5">
    <location>
        <begin position="198"/>
        <end position="279"/>
    </location>
</feature>
<organism evidence="7 9">
    <name type="scientific">Xanthobacter flavus</name>
    <dbReference type="NCBI Taxonomy" id="281"/>
    <lineage>
        <taxon>Bacteria</taxon>
        <taxon>Pseudomonadati</taxon>
        <taxon>Pseudomonadota</taxon>
        <taxon>Alphaproteobacteria</taxon>
        <taxon>Hyphomicrobiales</taxon>
        <taxon>Xanthobacteraceae</taxon>
        <taxon>Xanthobacter</taxon>
    </lineage>
</organism>
<feature type="domain" description="Multidrug resistance protein MdtA-like barrel-sandwich hybrid" evidence="4">
    <location>
        <begin position="50"/>
        <end position="193"/>
    </location>
</feature>
<comment type="similarity">
    <text evidence="2">Belongs to the membrane fusion protein (MFP) (TC 8.A.1) family.</text>
</comment>
<feature type="domain" description="Multidrug resistance protein MdtA-like C-terminal permuted SH3" evidence="6">
    <location>
        <begin position="287"/>
        <end position="347"/>
    </location>
</feature>
<evidence type="ECO:0000256" key="2">
    <source>
        <dbReference type="ARBA" id="ARBA00009477"/>
    </source>
</evidence>
<name>A0A9W6CR73_XANFL</name>
<evidence type="ECO:0000313" key="7">
    <source>
        <dbReference type="EMBL" id="GLI24732.1"/>
    </source>
</evidence>
<evidence type="ECO:0000313" key="10">
    <source>
        <dbReference type="Proteomes" id="UP001245370"/>
    </source>
</evidence>
<keyword evidence="10" id="KW-1185">Reference proteome</keyword>
<dbReference type="InterPro" id="IPR058626">
    <property type="entry name" value="MdtA-like_b-barrel"/>
</dbReference>
<proteinExistence type="inferred from homology"/>
<dbReference type="Pfam" id="PF25917">
    <property type="entry name" value="BSH_RND"/>
    <property type="match status" value="1"/>
</dbReference>
<dbReference type="Gene3D" id="2.40.30.170">
    <property type="match status" value="1"/>
</dbReference>
<dbReference type="Gene3D" id="2.40.420.20">
    <property type="match status" value="1"/>
</dbReference>
<dbReference type="Gene3D" id="1.10.287.470">
    <property type="entry name" value="Helix hairpin bin"/>
    <property type="match status" value="1"/>
</dbReference>
<evidence type="ECO:0000259" key="5">
    <source>
        <dbReference type="Pfam" id="PF25944"/>
    </source>
</evidence>
<evidence type="ECO:0000313" key="8">
    <source>
        <dbReference type="EMBL" id="MDR6335591.1"/>
    </source>
</evidence>
<dbReference type="RefSeq" id="WP_281809454.1">
    <property type="nucleotide sequence ID" value="NZ_BSDO01000008.1"/>
</dbReference>
<dbReference type="Proteomes" id="UP001245370">
    <property type="component" value="Unassembled WGS sequence"/>
</dbReference>
<dbReference type="GO" id="GO:0005886">
    <property type="term" value="C:plasma membrane"/>
    <property type="evidence" value="ECO:0007669"/>
    <property type="project" value="TreeGrafter"/>
</dbReference>
<dbReference type="PANTHER" id="PTHR30158:SF3">
    <property type="entry name" value="MULTIDRUG EFFLUX PUMP SUBUNIT ACRA-RELATED"/>
    <property type="match status" value="1"/>
</dbReference>
<dbReference type="NCBIfam" id="TIGR01730">
    <property type="entry name" value="RND_mfp"/>
    <property type="match status" value="1"/>
</dbReference>
<dbReference type="Proteomes" id="UP001144397">
    <property type="component" value="Unassembled WGS sequence"/>
</dbReference>
<dbReference type="Pfam" id="PF25967">
    <property type="entry name" value="RND-MFP_C"/>
    <property type="match status" value="1"/>
</dbReference>